<dbReference type="Gene3D" id="2.60.120.1440">
    <property type="match status" value="1"/>
</dbReference>
<evidence type="ECO:0000313" key="5">
    <source>
        <dbReference type="Proteomes" id="UP000886740"/>
    </source>
</evidence>
<protein>
    <submittedName>
        <fullName evidence="4">FecR domain-containing protein</fullName>
    </submittedName>
</protein>
<dbReference type="InterPro" id="IPR032508">
    <property type="entry name" value="FecR_C"/>
</dbReference>
<dbReference type="AlphaFoldDB" id="A0A9D1X6S0"/>
<reference evidence="4" key="1">
    <citation type="journal article" date="2021" name="PeerJ">
        <title>Extensive microbial diversity within the chicken gut microbiome revealed by metagenomics and culture.</title>
        <authorList>
            <person name="Gilroy R."/>
            <person name="Ravi A."/>
            <person name="Getino M."/>
            <person name="Pursley I."/>
            <person name="Horton D.L."/>
            <person name="Alikhan N.F."/>
            <person name="Baker D."/>
            <person name="Gharbi K."/>
            <person name="Hall N."/>
            <person name="Watson M."/>
            <person name="Adriaenssens E.M."/>
            <person name="Foster-Nyarko E."/>
            <person name="Jarju S."/>
            <person name="Secka A."/>
            <person name="Antonio M."/>
            <person name="Oren A."/>
            <person name="Chaudhuri R.R."/>
            <person name="La Ragione R."/>
            <person name="Hildebrand F."/>
            <person name="Pallen M.J."/>
        </authorList>
    </citation>
    <scope>NUCLEOTIDE SEQUENCE</scope>
    <source>
        <strain evidence="4">ChiGjej6B6-14162</strain>
    </source>
</reference>
<keyword evidence="1" id="KW-1133">Transmembrane helix</keyword>
<comment type="caution">
    <text evidence="4">The sequence shown here is derived from an EMBL/GenBank/DDBJ whole genome shotgun (WGS) entry which is preliminary data.</text>
</comment>
<organism evidence="4 5">
    <name type="scientific">Candidatus Parabacteroides intestinipullorum</name>
    <dbReference type="NCBI Taxonomy" id="2838723"/>
    <lineage>
        <taxon>Bacteria</taxon>
        <taxon>Pseudomonadati</taxon>
        <taxon>Bacteroidota</taxon>
        <taxon>Bacteroidia</taxon>
        <taxon>Bacteroidales</taxon>
        <taxon>Tannerellaceae</taxon>
        <taxon>Parabacteroides</taxon>
    </lineage>
</organism>
<accession>A0A9D1X6S0</accession>
<feature type="domain" description="Protein FecR C-terminal" evidence="3">
    <location>
        <begin position="265"/>
        <end position="329"/>
    </location>
</feature>
<sequence length="340" mass="39234">MSSFREINSDIIIRYLEGKLKGEEKAFLVEWLEKDKENRDFLFGVKEMYLAGKWKDISRKADTSTEWERLRGAVSKKAMPQRSGMRHYYIRAMRYSAIAAVLALCFGLELFYRDSFRNEQFYRVETNAGERALVSLPDGSTIRLNSMSLLSYPSDFSDENRQVSLKGEAAFDISASEEHPFRVHTGEYTVKVKGTKFNVSAYLTDSLVRTTLKEGRVEIENLHDDASYSCMLEPGESFSYNRNSGVHGVEKVNADFALDWINGDLILRNTSLDQVLVLLERRFGCHFEMNDRELARLSYSAVLKDEPLNEILDYIMTVTPEVVFTKNNREEHIVVSRRME</sequence>
<dbReference type="GO" id="GO:0016989">
    <property type="term" value="F:sigma factor antagonist activity"/>
    <property type="evidence" value="ECO:0007669"/>
    <property type="project" value="TreeGrafter"/>
</dbReference>
<evidence type="ECO:0000259" key="2">
    <source>
        <dbReference type="Pfam" id="PF04773"/>
    </source>
</evidence>
<dbReference type="InterPro" id="IPR006860">
    <property type="entry name" value="FecR"/>
</dbReference>
<keyword evidence="1" id="KW-0472">Membrane</keyword>
<dbReference type="Proteomes" id="UP000886740">
    <property type="component" value="Unassembled WGS sequence"/>
</dbReference>
<name>A0A9D1X6S0_9BACT</name>
<feature type="domain" description="FecR protein" evidence="2">
    <location>
        <begin position="123"/>
        <end position="218"/>
    </location>
</feature>
<evidence type="ECO:0000313" key="4">
    <source>
        <dbReference type="EMBL" id="HIX73958.1"/>
    </source>
</evidence>
<dbReference type="Pfam" id="PF16344">
    <property type="entry name" value="FecR_C"/>
    <property type="match status" value="1"/>
</dbReference>
<evidence type="ECO:0000259" key="3">
    <source>
        <dbReference type="Pfam" id="PF16344"/>
    </source>
</evidence>
<dbReference type="PIRSF" id="PIRSF018266">
    <property type="entry name" value="FecR"/>
    <property type="match status" value="1"/>
</dbReference>
<dbReference type="PANTHER" id="PTHR30273">
    <property type="entry name" value="PERIPLASMIC SIGNAL SENSOR AND SIGMA FACTOR ACTIVATOR FECR-RELATED"/>
    <property type="match status" value="1"/>
</dbReference>
<dbReference type="Pfam" id="PF04773">
    <property type="entry name" value="FecR"/>
    <property type="match status" value="1"/>
</dbReference>
<dbReference type="EMBL" id="DXEL01000024">
    <property type="protein sequence ID" value="HIX73958.1"/>
    <property type="molecule type" value="Genomic_DNA"/>
</dbReference>
<dbReference type="PANTHER" id="PTHR30273:SF2">
    <property type="entry name" value="PROTEIN FECR"/>
    <property type="match status" value="1"/>
</dbReference>
<evidence type="ECO:0000256" key="1">
    <source>
        <dbReference type="SAM" id="Phobius"/>
    </source>
</evidence>
<keyword evidence="1" id="KW-0812">Transmembrane</keyword>
<dbReference type="InterPro" id="IPR012373">
    <property type="entry name" value="Ferrdict_sens_TM"/>
</dbReference>
<proteinExistence type="predicted"/>
<dbReference type="Gene3D" id="3.55.50.30">
    <property type="match status" value="1"/>
</dbReference>
<feature type="transmembrane region" description="Helical" evidence="1">
    <location>
        <begin position="92"/>
        <end position="112"/>
    </location>
</feature>
<reference evidence="4" key="2">
    <citation type="submission" date="2021-04" db="EMBL/GenBank/DDBJ databases">
        <authorList>
            <person name="Gilroy R."/>
        </authorList>
    </citation>
    <scope>NUCLEOTIDE SEQUENCE</scope>
    <source>
        <strain evidence="4">ChiGjej6B6-14162</strain>
    </source>
</reference>
<gene>
    <name evidence="4" type="ORF">H9977_02795</name>
</gene>